<accession>A0ABT6G4Y3</accession>
<name>A0ABT6G4Y3_9FLAO</name>
<reference evidence="1 2" key="1">
    <citation type="submission" date="2023-03" db="EMBL/GenBank/DDBJ databases">
        <title>Strain YYF002 represents a novel species in the genus Winogradskyella isolated from seawater.</title>
        <authorList>
            <person name="Fu Z.-Y."/>
        </authorList>
    </citation>
    <scope>NUCLEOTIDE SEQUENCE [LARGE SCALE GENOMIC DNA]</scope>
    <source>
        <strain evidence="1 2">YYF002</strain>
    </source>
</reference>
<dbReference type="EMBL" id="JARSBN010000009">
    <property type="protein sequence ID" value="MDG4717101.1"/>
    <property type="molecule type" value="Genomic_DNA"/>
</dbReference>
<dbReference type="RefSeq" id="WP_278006523.1">
    <property type="nucleotide sequence ID" value="NZ_JARSBN010000009.1"/>
</dbReference>
<proteinExistence type="predicted"/>
<keyword evidence="2" id="KW-1185">Reference proteome</keyword>
<dbReference type="Proteomes" id="UP001529085">
    <property type="component" value="Unassembled WGS sequence"/>
</dbReference>
<sequence length="82" mass="9581">MKNRELCFQFKSKFLNLSYEDEITDILMDFALDNKVSVGGNLDTGFCFCVDIDNEIPINLKSNFINFMSKSYTQLFDEIIFK</sequence>
<organism evidence="1 2">
    <name type="scientific">Winogradskyella marincola</name>
    <dbReference type="NCBI Taxonomy" id="3037795"/>
    <lineage>
        <taxon>Bacteria</taxon>
        <taxon>Pseudomonadati</taxon>
        <taxon>Bacteroidota</taxon>
        <taxon>Flavobacteriia</taxon>
        <taxon>Flavobacteriales</taxon>
        <taxon>Flavobacteriaceae</taxon>
        <taxon>Winogradskyella</taxon>
    </lineage>
</organism>
<gene>
    <name evidence="1" type="ORF">P7122_14540</name>
</gene>
<evidence type="ECO:0000313" key="1">
    <source>
        <dbReference type="EMBL" id="MDG4717101.1"/>
    </source>
</evidence>
<evidence type="ECO:0000313" key="2">
    <source>
        <dbReference type="Proteomes" id="UP001529085"/>
    </source>
</evidence>
<protein>
    <submittedName>
        <fullName evidence="1">Uncharacterized protein</fullName>
    </submittedName>
</protein>
<comment type="caution">
    <text evidence="1">The sequence shown here is derived from an EMBL/GenBank/DDBJ whole genome shotgun (WGS) entry which is preliminary data.</text>
</comment>